<dbReference type="InterPro" id="IPR010099">
    <property type="entry name" value="SDR39U1"/>
</dbReference>
<dbReference type="Proteomes" id="UP000237968">
    <property type="component" value="Unassembled WGS sequence"/>
</dbReference>
<reference evidence="4 5" key="1">
    <citation type="submission" date="2018-03" db="EMBL/GenBank/DDBJ databases">
        <title>Draft Genome Sequences of the Obligatory Marine Myxobacteria Enhygromyxa salina SWB005.</title>
        <authorList>
            <person name="Poehlein A."/>
            <person name="Moghaddam J.A."/>
            <person name="Harms H."/>
            <person name="Alanjari M."/>
            <person name="Koenig G.M."/>
            <person name="Daniel R."/>
            <person name="Schaeberle T.F."/>
        </authorList>
    </citation>
    <scope>NUCLEOTIDE SEQUENCE [LARGE SCALE GENOMIC DNA]</scope>
    <source>
        <strain evidence="4 5">SWB005</strain>
    </source>
</reference>
<comment type="caution">
    <text evidence="4">The sequence shown here is derived from an EMBL/GenBank/DDBJ whole genome shotgun (WGS) entry which is preliminary data.</text>
</comment>
<dbReference type="OrthoDB" id="5292533at2"/>
<feature type="domain" description="DUF1731" evidence="3">
    <location>
        <begin position="250"/>
        <end position="295"/>
    </location>
</feature>
<evidence type="ECO:0000259" key="2">
    <source>
        <dbReference type="Pfam" id="PF01370"/>
    </source>
</evidence>
<dbReference type="InterPro" id="IPR036291">
    <property type="entry name" value="NAD(P)-bd_dom_sf"/>
</dbReference>
<dbReference type="InterPro" id="IPR001509">
    <property type="entry name" value="Epimerase_deHydtase"/>
</dbReference>
<dbReference type="CDD" id="cd05242">
    <property type="entry name" value="SDR_a8"/>
    <property type="match status" value="1"/>
</dbReference>
<evidence type="ECO:0000313" key="4">
    <source>
        <dbReference type="EMBL" id="PRP95655.1"/>
    </source>
</evidence>
<sequence length="298" mass="31810">MRVAITGASGLIGGALSDALRERGDEAVGISRKRGGSTILWDPHAGFEHGDALSGFDAVVNLAGESIAGRWTAAKKARIRDSRVRGTQTIIEALAQASPRPKVLVNASAVGLYGDRGDEVLSERSDPGRSDAFLVEVTQAWEATARTVEALDEPGVRLCLARFGVVLDGHGGALAKMLTPFRLGLGGKIGSGEQWMAWVHRQDVVDALLFMLDHDDARGAFNVVAPNPVRNADFTDSLARVLHRPSIVPLPKLAVRALLGQMGDALLLQGQRVAPMRLLEAGFEFSYPELEPALRGLL</sequence>
<evidence type="ECO:0000256" key="1">
    <source>
        <dbReference type="ARBA" id="ARBA00009353"/>
    </source>
</evidence>
<dbReference type="EMBL" id="PVNK01000167">
    <property type="protein sequence ID" value="PRP95655.1"/>
    <property type="molecule type" value="Genomic_DNA"/>
</dbReference>
<dbReference type="Gene3D" id="3.40.50.720">
    <property type="entry name" value="NAD(P)-binding Rossmann-like Domain"/>
    <property type="match status" value="1"/>
</dbReference>
<comment type="similarity">
    <text evidence="1">Belongs to the NAD(P)-dependent epimerase/dehydratase family. SDR39U1 subfamily.</text>
</comment>
<dbReference type="SUPFAM" id="SSF51735">
    <property type="entry name" value="NAD(P)-binding Rossmann-fold domains"/>
    <property type="match status" value="1"/>
</dbReference>
<dbReference type="PANTHER" id="PTHR11092">
    <property type="entry name" value="SUGAR NUCLEOTIDE EPIMERASE RELATED"/>
    <property type="match status" value="1"/>
</dbReference>
<protein>
    <submittedName>
        <fullName evidence="4">Epimerase family protein</fullName>
    </submittedName>
</protein>
<dbReference type="PANTHER" id="PTHR11092:SF0">
    <property type="entry name" value="EPIMERASE FAMILY PROTEIN SDR39U1"/>
    <property type="match status" value="1"/>
</dbReference>
<accession>A0A2S9XS16</accession>
<name>A0A2S9XS16_9BACT</name>
<feature type="domain" description="NAD-dependent epimerase/dehydratase" evidence="2">
    <location>
        <begin position="3"/>
        <end position="223"/>
    </location>
</feature>
<keyword evidence="5" id="KW-1185">Reference proteome</keyword>
<organism evidence="4 5">
    <name type="scientific">Enhygromyxa salina</name>
    <dbReference type="NCBI Taxonomy" id="215803"/>
    <lineage>
        <taxon>Bacteria</taxon>
        <taxon>Pseudomonadati</taxon>
        <taxon>Myxococcota</taxon>
        <taxon>Polyangia</taxon>
        <taxon>Nannocystales</taxon>
        <taxon>Nannocystaceae</taxon>
        <taxon>Enhygromyxa</taxon>
    </lineage>
</organism>
<dbReference type="AlphaFoldDB" id="A0A2S9XS16"/>
<dbReference type="NCBIfam" id="TIGR01777">
    <property type="entry name" value="yfcH"/>
    <property type="match status" value="1"/>
</dbReference>
<evidence type="ECO:0000313" key="5">
    <source>
        <dbReference type="Proteomes" id="UP000237968"/>
    </source>
</evidence>
<gene>
    <name evidence="4" type="ORF">ENSA5_37880</name>
</gene>
<dbReference type="Pfam" id="PF01370">
    <property type="entry name" value="Epimerase"/>
    <property type="match status" value="1"/>
</dbReference>
<dbReference type="RefSeq" id="WP_106393115.1">
    <property type="nucleotide sequence ID" value="NZ_PVNK01000167.1"/>
</dbReference>
<dbReference type="Pfam" id="PF08338">
    <property type="entry name" value="DUF1731"/>
    <property type="match status" value="1"/>
</dbReference>
<proteinExistence type="inferred from homology"/>
<evidence type="ECO:0000259" key="3">
    <source>
        <dbReference type="Pfam" id="PF08338"/>
    </source>
</evidence>
<dbReference type="InterPro" id="IPR013549">
    <property type="entry name" value="DUF1731"/>
</dbReference>